<evidence type="ECO:0000256" key="7">
    <source>
        <dbReference type="ARBA" id="ARBA00023136"/>
    </source>
</evidence>
<evidence type="ECO:0000256" key="6">
    <source>
        <dbReference type="ARBA" id="ARBA00022989"/>
    </source>
</evidence>
<dbReference type="Pfam" id="PF04290">
    <property type="entry name" value="DctQ"/>
    <property type="match status" value="1"/>
</dbReference>
<dbReference type="InterPro" id="IPR055348">
    <property type="entry name" value="DctQ"/>
</dbReference>
<dbReference type="PANTHER" id="PTHR35011:SF11">
    <property type="entry name" value="TRAP TRANSPORTER SMALL PERMEASE PROTEIN"/>
    <property type="match status" value="1"/>
</dbReference>
<dbReference type="InterPro" id="IPR007387">
    <property type="entry name" value="TRAP_DctQ"/>
</dbReference>
<comment type="similarity">
    <text evidence="8">Belongs to the TRAP transporter small permease family.</text>
</comment>
<feature type="transmembrane region" description="Helical" evidence="9">
    <location>
        <begin position="21"/>
        <end position="39"/>
    </location>
</feature>
<keyword evidence="7 9" id="KW-0472">Membrane</keyword>
<evidence type="ECO:0000313" key="12">
    <source>
        <dbReference type="Proteomes" id="UP000318937"/>
    </source>
</evidence>
<accession>A0A544TMT7</accession>
<evidence type="ECO:0000256" key="9">
    <source>
        <dbReference type="SAM" id="Phobius"/>
    </source>
</evidence>
<keyword evidence="12" id="KW-1185">Reference proteome</keyword>
<keyword evidence="3" id="KW-1003">Cell membrane</keyword>
<feature type="transmembrane region" description="Helical" evidence="9">
    <location>
        <begin position="93"/>
        <end position="114"/>
    </location>
</feature>
<dbReference type="OrthoDB" id="2086825at2"/>
<dbReference type="GO" id="GO:0015740">
    <property type="term" value="P:C4-dicarboxylate transport"/>
    <property type="evidence" value="ECO:0007669"/>
    <property type="project" value="TreeGrafter"/>
</dbReference>
<dbReference type="GO" id="GO:0022857">
    <property type="term" value="F:transmembrane transporter activity"/>
    <property type="evidence" value="ECO:0007669"/>
    <property type="project" value="TreeGrafter"/>
</dbReference>
<dbReference type="PANTHER" id="PTHR35011">
    <property type="entry name" value="2,3-DIKETO-L-GULONATE TRAP TRANSPORTER SMALL PERMEASE PROTEIN YIAM"/>
    <property type="match status" value="1"/>
</dbReference>
<comment type="caution">
    <text evidence="11">The sequence shown here is derived from an EMBL/GenBank/DDBJ whole genome shotgun (WGS) entry which is preliminary data.</text>
</comment>
<feature type="transmembrane region" description="Helical" evidence="9">
    <location>
        <begin position="54"/>
        <end position="72"/>
    </location>
</feature>
<keyword evidence="5 9" id="KW-0812">Transmembrane</keyword>
<dbReference type="AlphaFoldDB" id="A0A544TMT7"/>
<evidence type="ECO:0000256" key="2">
    <source>
        <dbReference type="ARBA" id="ARBA00022448"/>
    </source>
</evidence>
<keyword evidence="2" id="KW-0813">Transport</keyword>
<organism evidence="11 12">
    <name type="scientific">Psychrobacillus soli</name>
    <dbReference type="NCBI Taxonomy" id="1543965"/>
    <lineage>
        <taxon>Bacteria</taxon>
        <taxon>Bacillati</taxon>
        <taxon>Bacillota</taxon>
        <taxon>Bacilli</taxon>
        <taxon>Bacillales</taxon>
        <taxon>Bacillaceae</taxon>
        <taxon>Psychrobacillus</taxon>
    </lineage>
</organism>
<gene>
    <name evidence="11" type="ORF">FG383_00340</name>
</gene>
<dbReference type="Proteomes" id="UP000318937">
    <property type="component" value="Unassembled WGS sequence"/>
</dbReference>
<keyword evidence="4" id="KW-0997">Cell inner membrane</keyword>
<evidence type="ECO:0000259" key="10">
    <source>
        <dbReference type="Pfam" id="PF04290"/>
    </source>
</evidence>
<evidence type="ECO:0000256" key="1">
    <source>
        <dbReference type="ARBA" id="ARBA00004429"/>
    </source>
</evidence>
<sequence length="163" mass="18088">MGKLYSICSNAMDRLNKVIGYVLALFLSVMVAVIFYQVFSRFVMGSSTSWSEELARILMLYIILLGAAIAIRRGQLLAVEVLPDILKGNAKRNLSIITNVFSALFCAILVFYGYGLALNVSSQTLPGLGVSMFWMYFALPFGGLLILVNAVFNIWSIIREVKK</sequence>
<evidence type="ECO:0000256" key="8">
    <source>
        <dbReference type="ARBA" id="ARBA00038436"/>
    </source>
</evidence>
<dbReference type="RefSeq" id="WP_142604859.1">
    <property type="nucleotide sequence ID" value="NZ_VDGG01000001.1"/>
</dbReference>
<evidence type="ECO:0000256" key="4">
    <source>
        <dbReference type="ARBA" id="ARBA00022519"/>
    </source>
</evidence>
<dbReference type="GO" id="GO:0005886">
    <property type="term" value="C:plasma membrane"/>
    <property type="evidence" value="ECO:0007669"/>
    <property type="project" value="UniProtKB-SubCell"/>
</dbReference>
<evidence type="ECO:0000256" key="3">
    <source>
        <dbReference type="ARBA" id="ARBA00022475"/>
    </source>
</evidence>
<dbReference type="EMBL" id="VDGG01000001">
    <property type="protein sequence ID" value="TQR18773.1"/>
    <property type="molecule type" value="Genomic_DNA"/>
</dbReference>
<protein>
    <submittedName>
        <fullName evidence="11">TRAP transporter small permease</fullName>
    </submittedName>
</protein>
<feature type="domain" description="Tripartite ATP-independent periplasmic transporters DctQ component" evidence="10">
    <location>
        <begin position="30"/>
        <end position="159"/>
    </location>
</feature>
<proteinExistence type="inferred from homology"/>
<reference evidence="11 12" key="1">
    <citation type="submission" date="2019-05" db="EMBL/GenBank/DDBJ databases">
        <title>Psychrobacillus vulpis sp. nov., a new species isolated from feces of a red fox that inhabits in The Tablas de Daimiel Natural Park, Albacete, Spain.</title>
        <authorList>
            <person name="Rodriguez M."/>
            <person name="Reina J.C."/>
            <person name="Bejar V."/>
            <person name="Llamas I."/>
        </authorList>
    </citation>
    <scope>NUCLEOTIDE SEQUENCE [LARGE SCALE GENOMIC DNA]</scope>
    <source>
        <strain evidence="11 12">NHI-2</strain>
    </source>
</reference>
<evidence type="ECO:0000313" key="11">
    <source>
        <dbReference type="EMBL" id="TQR18773.1"/>
    </source>
</evidence>
<comment type="subcellular location">
    <subcellularLocation>
        <location evidence="1">Cell inner membrane</location>
        <topology evidence="1">Multi-pass membrane protein</topology>
    </subcellularLocation>
</comment>
<keyword evidence="6 9" id="KW-1133">Transmembrane helix</keyword>
<evidence type="ECO:0000256" key="5">
    <source>
        <dbReference type="ARBA" id="ARBA00022692"/>
    </source>
</evidence>
<feature type="transmembrane region" description="Helical" evidence="9">
    <location>
        <begin position="134"/>
        <end position="158"/>
    </location>
</feature>
<name>A0A544TMT7_9BACI</name>